<dbReference type="GO" id="GO:0005829">
    <property type="term" value="C:cytosol"/>
    <property type="evidence" value="ECO:0007669"/>
    <property type="project" value="TreeGrafter"/>
</dbReference>
<feature type="compositionally biased region" description="Low complexity" evidence="5">
    <location>
        <begin position="567"/>
        <end position="577"/>
    </location>
</feature>
<comment type="similarity">
    <text evidence="1 4">Belongs to the ATG13 family. Fungi subfamily.</text>
</comment>
<feature type="compositionally biased region" description="Polar residues" evidence="5">
    <location>
        <begin position="510"/>
        <end position="529"/>
    </location>
</feature>
<evidence type="ECO:0000256" key="5">
    <source>
        <dbReference type="SAM" id="MobiDB-lite"/>
    </source>
</evidence>
<evidence type="ECO:0000256" key="2">
    <source>
        <dbReference type="ARBA" id="ARBA00013801"/>
    </source>
</evidence>
<dbReference type="GO" id="GO:1990316">
    <property type="term" value="C:Atg1/ULK1 kinase complex"/>
    <property type="evidence" value="ECO:0007669"/>
    <property type="project" value="InterPro"/>
</dbReference>
<evidence type="ECO:0000313" key="7">
    <source>
        <dbReference type="EMBL" id="KAK3050593.1"/>
    </source>
</evidence>
<organism evidence="7 8">
    <name type="scientific">Extremus antarcticus</name>
    <dbReference type="NCBI Taxonomy" id="702011"/>
    <lineage>
        <taxon>Eukaryota</taxon>
        <taxon>Fungi</taxon>
        <taxon>Dikarya</taxon>
        <taxon>Ascomycota</taxon>
        <taxon>Pezizomycotina</taxon>
        <taxon>Dothideomycetes</taxon>
        <taxon>Dothideomycetidae</taxon>
        <taxon>Mycosphaerellales</taxon>
        <taxon>Extremaceae</taxon>
        <taxon>Extremus</taxon>
    </lineage>
</organism>
<dbReference type="GO" id="GO:0034727">
    <property type="term" value="P:piecemeal microautophagy of the nucleus"/>
    <property type="evidence" value="ECO:0007669"/>
    <property type="project" value="TreeGrafter"/>
</dbReference>
<feature type="region of interest" description="Disordered" evidence="5">
    <location>
        <begin position="359"/>
        <end position="607"/>
    </location>
</feature>
<proteinExistence type="inferred from homology"/>
<dbReference type="PANTHER" id="PTHR13430:SF4">
    <property type="entry name" value="AUTOPHAGY-RELATED PROTEIN 13"/>
    <property type="match status" value="1"/>
</dbReference>
<feature type="region of interest" description="Disordered" evidence="5">
    <location>
        <begin position="1"/>
        <end position="71"/>
    </location>
</feature>
<feature type="compositionally biased region" description="Low complexity" evidence="5">
    <location>
        <begin position="699"/>
        <end position="711"/>
    </location>
</feature>
<dbReference type="GO" id="GO:0000423">
    <property type="term" value="P:mitophagy"/>
    <property type="evidence" value="ECO:0007669"/>
    <property type="project" value="TreeGrafter"/>
</dbReference>
<dbReference type="Gene3D" id="3.30.900.10">
    <property type="entry name" value="HORMA domain"/>
    <property type="match status" value="1"/>
</dbReference>
<dbReference type="AlphaFoldDB" id="A0AAJ0GCJ3"/>
<dbReference type="Pfam" id="PF10033">
    <property type="entry name" value="ATG13"/>
    <property type="match status" value="1"/>
</dbReference>
<feature type="region of interest" description="Disordered" evidence="5">
    <location>
        <begin position="643"/>
        <end position="735"/>
    </location>
</feature>
<evidence type="ECO:0000259" key="6">
    <source>
        <dbReference type="Pfam" id="PF10033"/>
    </source>
</evidence>
<feature type="compositionally biased region" description="Polar residues" evidence="5">
    <location>
        <begin position="548"/>
        <end position="566"/>
    </location>
</feature>
<dbReference type="Proteomes" id="UP001271007">
    <property type="component" value="Unassembled WGS sequence"/>
</dbReference>
<keyword evidence="3 4" id="KW-0072">Autophagy</keyword>
<dbReference type="InterPro" id="IPR036570">
    <property type="entry name" value="HORMA_dom_sf"/>
</dbReference>
<feature type="compositionally biased region" description="Low complexity" evidence="5">
    <location>
        <begin position="531"/>
        <end position="541"/>
    </location>
</feature>
<keyword evidence="8" id="KW-1185">Reference proteome</keyword>
<dbReference type="EMBL" id="JAWDJX010000031">
    <property type="protein sequence ID" value="KAK3050593.1"/>
    <property type="molecule type" value="Genomic_DNA"/>
</dbReference>
<dbReference type="InterPro" id="IPR018731">
    <property type="entry name" value="Atg13_N"/>
</dbReference>
<evidence type="ECO:0000313" key="8">
    <source>
        <dbReference type="Proteomes" id="UP001271007"/>
    </source>
</evidence>
<feature type="compositionally biased region" description="Polar residues" evidence="5">
    <location>
        <begin position="9"/>
        <end position="41"/>
    </location>
</feature>
<feature type="compositionally biased region" description="Polar residues" evidence="5">
    <location>
        <begin position="378"/>
        <end position="388"/>
    </location>
</feature>
<evidence type="ECO:0000256" key="4">
    <source>
        <dbReference type="RuleBase" id="RU361214"/>
    </source>
</evidence>
<evidence type="ECO:0000256" key="1">
    <source>
        <dbReference type="ARBA" id="ARBA00005246"/>
    </source>
</evidence>
<dbReference type="GO" id="GO:0034497">
    <property type="term" value="P:protein localization to phagophore assembly site"/>
    <property type="evidence" value="ECO:0007669"/>
    <property type="project" value="TreeGrafter"/>
</dbReference>
<gene>
    <name evidence="7" type="primary">ATG13</name>
    <name evidence="7" type="ORF">LTR09_008233</name>
</gene>
<dbReference type="GO" id="GO:0000407">
    <property type="term" value="C:phagophore assembly site"/>
    <property type="evidence" value="ECO:0007669"/>
    <property type="project" value="TreeGrafter"/>
</dbReference>
<feature type="compositionally biased region" description="Basic and acidic residues" evidence="5">
    <location>
        <begin position="431"/>
        <end position="443"/>
    </location>
</feature>
<feature type="compositionally biased region" description="Low complexity" evidence="5">
    <location>
        <begin position="644"/>
        <end position="663"/>
    </location>
</feature>
<feature type="domain" description="Autophagy-related protein 13 N-terminal" evidence="6">
    <location>
        <begin position="78"/>
        <end position="340"/>
    </location>
</feature>
<comment type="caution">
    <text evidence="7">The sequence shown here is derived from an EMBL/GenBank/DDBJ whole genome shotgun (WGS) entry which is preliminary data.</text>
</comment>
<name>A0AAJ0GCJ3_9PEZI</name>
<evidence type="ECO:0000256" key="3">
    <source>
        <dbReference type="ARBA" id="ARBA00023006"/>
    </source>
</evidence>
<feature type="compositionally biased region" description="Pro residues" evidence="5">
    <location>
        <begin position="482"/>
        <end position="499"/>
    </location>
</feature>
<protein>
    <recommendedName>
        <fullName evidence="2 4">Autophagy-related protein 13</fullName>
    </recommendedName>
</protein>
<reference evidence="7" key="1">
    <citation type="submission" date="2023-04" db="EMBL/GenBank/DDBJ databases">
        <title>Black Yeasts Isolated from many extreme environments.</title>
        <authorList>
            <person name="Coleine C."/>
            <person name="Stajich J.E."/>
            <person name="Selbmann L."/>
        </authorList>
    </citation>
    <scope>NUCLEOTIDE SEQUENCE</scope>
    <source>
        <strain evidence="7">CCFEE 5312</strain>
    </source>
</reference>
<sequence length="735" mass="80304">MHQHPRASPRSSTPATNLTTNPERTNNQREQPLTRNRSSVDLTAYTERAGGEASMATRAESTASGSSDKENVRLNQIIQQFHTKSALMICGSRASLPPAYSKAGERRQNRWFNVVIDETDVLANDLQEWRRTDLYLDRPPPLVIEVYLDTSRMPPNQALLYVDESGRPREVASASSRDGSPAPFRNGKRYREIVLERWTIELGDPAALSNKELSEQLPSVYKKGVVAFRSLYSFLRMLPAWKLYRQLGRQPGNSQPLRMKFRIRQAHELSYHEDDDPLTTPLFASHTQTQASRYGFGGGTQPAARAARETPGRHHQTLSDLFTPAGALRARVDYRPHCDFSVASSESVISAALLSSDNLTTHTGRSLPTGDRSEQHRSQYSSTAVPTTTRERPRGLLGAYGSLGTVHAADKHRSPNFEPRQQSDPSTVDEEVMRRRDALRDEAGASPMPPGYFKNGPMNPNPSPRQRESPLSKLGSLATSPRPTPSPRPSPHPIHPPSPQYASGSGSSSKRTSLNTLPQQQLRNPSLSNEVAVASPSSSSPKPAPVRYSSSFANRPRRWTSQSSKAGESNASSGRGSSDSKEKLSHLNEGTPGSSGSGKTDDDDIASFISDLEKSKDIKFASPPASSRSNVVNLGKYSAMRTDSSQLAEEMSSSSLIQSTPPSRRLSNVPGLSISSSPGRVQPHAPHVRSRLSTHSIVEEAASAVAASASSGQGTGMLEEEEDEELPFLFQHDDC</sequence>
<feature type="region of interest" description="Disordered" evidence="5">
    <location>
        <begin position="293"/>
        <end position="318"/>
    </location>
</feature>
<dbReference type="PANTHER" id="PTHR13430">
    <property type="match status" value="1"/>
</dbReference>
<dbReference type="InterPro" id="IPR040182">
    <property type="entry name" value="ATG13"/>
</dbReference>
<accession>A0AAJ0GCJ3</accession>